<name>K9U2A7_CHRTP</name>
<evidence type="ECO:0000313" key="2">
    <source>
        <dbReference type="Proteomes" id="UP000010384"/>
    </source>
</evidence>
<dbReference type="InParanoid" id="K9U2A7"/>
<sequence>MHSQELLFHKTTPFFRWCRESAEVEKCDITCKVRSRWSTRAIASAIPTAFFSRLLQPSRQVSSKEQSLTVTHLIHLVAR</sequence>
<dbReference type="Proteomes" id="UP000010384">
    <property type="component" value="Chromosome"/>
</dbReference>
<evidence type="ECO:0000313" key="1">
    <source>
        <dbReference type="EMBL" id="AFY89232.1"/>
    </source>
</evidence>
<accession>K9U2A7</accession>
<dbReference type="EMBL" id="CP003597">
    <property type="protein sequence ID" value="AFY89232.1"/>
    <property type="molecule type" value="Genomic_DNA"/>
</dbReference>
<reference evidence="1 2" key="1">
    <citation type="submission" date="2012-06" db="EMBL/GenBank/DDBJ databases">
        <title>Finished chromosome of genome of Chroococcidiopsis thermalis PCC 7203.</title>
        <authorList>
            <consortium name="US DOE Joint Genome Institute"/>
            <person name="Gugger M."/>
            <person name="Coursin T."/>
            <person name="Rippka R."/>
            <person name="Tandeau De Marsac N."/>
            <person name="Huntemann M."/>
            <person name="Wei C.-L."/>
            <person name="Han J."/>
            <person name="Detter J.C."/>
            <person name="Han C."/>
            <person name="Tapia R."/>
            <person name="Davenport K."/>
            <person name="Daligault H."/>
            <person name="Erkkila T."/>
            <person name="Gu W."/>
            <person name="Munk A.C.C."/>
            <person name="Teshima H."/>
            <person name="Xu Y."/>
            <person name="Chain P."/>
            <person name="Chen A."/>
            <person name="Krypides N."/>
            <person name="Mavromatis K."/>
            <person name="Markowitz V."/>
            <person name="Szeto E."/>
            <person name="Ivanova N."/>
            <person name="Mikhailova N."/>
            <person name="Ovchinnikova G."/>
            <person name="Pagani I."/>
            <person name="Pati A."/>
            <person name="Goodwin L."/>
            <person name="Peters L."/>
            <person name="Pitluck S."/>
            <person name="Woyke T."/>
            <person name="Kerfeld C."/>
        </authorList>
    </citation>
    <scope>NUCLEOTIDE SEQUENCE [LARGE SCALE GENOMIC DNA]</scope>
    <source>
        <strain evidence="1 2">PCC 7203</strain>
    </source>
</reference>
<organism evidence="1 2">
    <name type="scientific">Chroococcidiopsis thermalis (strain PCC 7203)</name>
    <dbReference type="NCBI Taxonomy" id="251229"/>
    <lineage>
        <taxon>Bacteria</taxon>
        <taxon>Bacillati</taxon>
        <taxon>Cyanobacteriota</taxon>
        <taxon>Cyanophyceae</taxon>
        <taxon>Chroococcidiopsidales</taxon>
        <taxon>Chroococcidiopsidaceae</taxon>
        <taxon>Chroococcidiopsis</taxon>
    </lineage>
</organism>
<dbReference type="HOGENOM" id="CLU_2599692_0_0_3"/>
<gene>
    <name evidence="1" type="ORF">Chro_3805</name>
</gene>
<dbReference type="KEGG" id="cthe:Chro_3805"/>
<protein>
    <submittedName>
        <fullName evidence="1">Uncharacterized protein</fullName>
    </submittedName>
</protein>
<keyword evidence="2" id="KW-1185">Reference proteome</keyword>
<proteinExistence type="predicted"/>
<dbReference type="AlphaFoldDB" id="K9U2A7"/>